<dbReference type="InterPro" id="IPR009506">
    <property type="entry name" value="YjiS-like"/>
</dbReference>
<dbReference type="Pfam" id="PF06568">
    <property type="entry name" value="YjiS-like"/>
    <property type="match status" value="1"/>
</dbReference>
<sequence length="91" mass="10222">MSGDESGAWGHAALHPGPVRAVRRWPAPRQPTETALAQAARYARDRRYLARLDDRLLRDVGLDRGALEDGTPFRQPSPPNAESHPFWKRTP</sequence>
<feature type="region of interest" description="Disordered" evidence="1">
    <location>
        <begin position="63"/>
        <end position="91"/>
    </location>
</feature>
<feature type="compositionally biased region" description="Low complexity" evidence="1">
    <location>
        <begin position="16"/>
        <end position="27"/>
    </location>
</feature>
<feature type="domain" description="YjiS-like" evidence="2">
    <location>
        <begin position="35"/>
        <end position="67"/>
    </location>
</feature>
<name>A0ABT7ZZL2_9PROT</name>
<evidence type="ECO:0000313" key="4">
    <source>
        <dbReference type="Proteomes" id="UP001529369"/>
    </source>
</evidence>
<organism evidence="3 4">
    <name type="scientific">Paeniroseomonas aquatica</name>
    <dbReference type="NCBI Taxonomy" id="373043"/>
    <lineage>
        <taxon>Bacteria</taxon>
        <taxon>Pseudomonadati</taxon>
        <taxon>Pseudomonadota</taxon>
        <taxon>Alphaproteobacteria</taxon>
        <taxon>Acetobacterales</taxon>
        <taxon>Acetobacteraceae</taxon>
        <taxon>Paeniroseomonas</taxon>
    </lineage>
</organism>
<evidence type="ECO:0000256" key="1">
    <source>
        <dbReference type="SAM" id="MobiDB-lite"/>
    </source>
</evidence>
<dbReference type="Proteomes" id="UP001529369">
    <property type="component" value="Unassembled WGS sequence"/>
</dbReference>
<accession>A0ABT7ZZL2</accession>
<evidence type="ECO:0000313" key="3">
    <source>
        <dbReference type="EMBL" id="MDN3562913.1"/>
    </source>
</evidence>
<proteinExistence type="predicted"/>
<evidence type="ECO:0000259" key="2">
    <source>
        <dbReference type="Pfam" id="PF06568"/>
    </source>
</evidence>
<keyword evidence="4" id="KW-1185">Reference proteome</keyword>
<gene>
    <name evidence="3" type="ORF">QWZ14_00765</name>
</gene>
<dbReference type="RefSeq" id="WP_290314635.1">
    <property type="nucleotide sequence ID" value="NZ_JAUFPN010000006.1"/>
</dbReference>
<feature type="region of interest" description="Disordered" evidence="1">
    <location>
        <begin position="1"/>
        <end position="32"/>
    </location>
</feature>
<protein>
    <submittedName>
        <fullName evidence="3">DUF1127 domain-containing protein</fullName>
    </submittedName>
</protein>
<dbReference type="EMBL" id="JAUFPN010000006">
    <property type="protein sequence ID" value="MDN3562913.1"/>
    <property type="molecule type" value="Genomic_DNA"/>
</dbReference>
<reference evidence="4" key="1">
    <citation type="journal article" date="2019" name="Int. J. Syst. Evol. Microbiol.">
        <title>The Global Catalogue of Microorganisms (GCM) 10K type strain sequencing project: providing services to taxonomists for standard genome sequencing and annotation.</title>
        <authorList>
            <consortium name="The Broad Institute Genomics Platform"/>
            <consortium name="The Broad Institute Genome Sequencing Center for Infectious Disease"/>
            <person name="Wu L."/>
            <person name="Ma J."/>
        </authorList>
    </citation>
    <scope>NUCLEOTIDE SEQUENCE [LARGE SCALE GENOMIC DNA]</scope>
    <source>
        <strain evidence="4">CECT 7131</strain>
    </source>
</reference>
<comment type="caution">
    <text evidence="3">The sequence shown here is derived from an EMBL/GenBank/DDBJ whole genome shotgun (WGS) entry which is preliminary data.</text>
</comment>